<dbReference type="InterPro" id="IPR053747">
    <property type="entry name" value="Fluoresc_Recovery_Reg"/>
</dbReference>
<name>A0A6M7UJK4_9HYPH</name>
<dbReference type="InterPro" id="IPR041601">
    <property type="entry name" value="FRP"/>
</dbReference>
<dbReference type="AlphaFoldDB" id="A0A6M7UJK4"/>
<dbReference type="KEGG" id="merd:EB233_12955"/>
<dbReference type="RefSeq" id="WP_027054668.1">
    <property type="nucleotide sequence ID" value="NZ_CP033361.1"/>
</dbReference>
<evidence type="ECO:0000313" key="1">
    <source>
        <dbReference type="EMBL" id="QKC76328.1"/>
    </source>
</evidence>
<organism evidence="1 2">
    <name type="scientific">Mesorhizobium erdmanii</name>
    <dbReference type="NCBI Taxonomy" id="1777866"/>
    <lineage>
        <taxon>Bacteria</taxon>
        <taxon>Pseudomonadati</taxon>
        <taxon>Pseudomonadota</taxon>
        <taxon>Alphaproteobacteria</taxon>
        <taxon>Hyphomicrobiales</taxon>
        <taxon>Phyllobacteriaceae</taxon>
        <taxon>Mesorhizobium</taxon>
    </lineage>
</organism>
<dbReference type="GO" id="GO:0042651">
    <property type="term" value="C:thylakoid membrane"/>
    <property type="evidence" value="ECO:0007669"/>
    <property type="project" value="InterPro"/>
</dbReference>
<protein>
    <recommendedName>
        <fullName evidence="3">Fluorescence recovery protein (RFP)</fullName>
    </recommendedName>
</protein>
<evidence type="ECO:0008006" key="3">
    <source>
        <dbReference type="Google" id="ProtNLM"/>
    </source>
</evidence>
<gene>
    <name evidence="1" type="ORF">EB233_12955</name>
</gene>
<accession>A0A6M7UJK4</accession>
<dbReference type="EMBL" id="CP033361">
    <property type="protein sequence ID" value="QKC76328.1"/>
    <property type="molecule type" value="Genomic_DNA"/>
</dbReference>
<sequence>MDSRESWSASEKKIARQAFDTALEATLAKTMAEFKRKANAATAPSEMWEVEDWLRDQRRDIDQRFDYRYSQLLDVFAGLIFTGRMDEDLIAGLSPDKLETIRSYIAFAASR</sequence>
<reference evidence="1 2" key="1">
    <citation type="submission" date="2018-10" db="EMBL/GenBank/DDBJ databases">
        <authorList>
            <person name="Perry B.J."/>
            <person name="Sullivan J.T."/>
            <person name="Murphy R.J.T."/>
            <person name="Ramsay J.P."/>
            <person name="Ronson C.W."/>
        </authorList>
    </citation>
    <scope>NUCLEOTIDE SEQUENCE [LARGE SCALE GENOMIC DNA]</scope>
    <source>
        <strain evidence="1 2">NZP2014</strain>
    </source>
</reference>
<dbReference type="Proteomes" id="UP000503339">
    <property type="component" value="Chromosome"/>
</dbReference>
<dbReference type="Gene3D" id="6.10.140.1840">
    <property type="match status" value="1"/>
</dbReference>
<dbReference type="Pfam" id="PF18032">
    <property type="entry name" value="FRP"/>
    <property type="match status" value="1"/>
</dbReference>
<keyword evidence="2" id="KW-1185">Reference proteome</keyword>
<proteinExistence type="predicted"/>
<evidence type="ECO:0000313" key="2">
    <source>
        <dbReference type="Proteomes" id="UP000503339"/>
    </source>
</evidence>